<dbReference type="Proteomes" id="UP000236416">
    <property type="component" value="Unassembled WGS sequence"/>
</dbReference>
<proteinExistence type="predicted"/>
<sequence length="86" mass="10021">MLERKVDPEQVAVLAELAVELQLGRPFDLRRLCRLDPEYFELGVDLMRDWRFNYHIAARSKLFEDILARDHGLQSRMCHLGSAAAH</sequence>
<evidence type="ECO:0000313" key="1">
    <source>
        <dbReference type="EMBL" id="POB00443.1"/>
    </source>
</evidence>
<dbReference type="AlphaFoldDB" id="A0A2K4MTZ1"/>
<gene>
    <name evidence="1" type="ORF">C2134_01440</name>
</gene>
<organism evidence="1 2">
    <name type="scientific">Chromobacterium sinusclupearum</name>
    <dbReference type="NCBI Taxonomy" id="2077146"/>
    <lineage>
        <taxon>Bacteria</taxon>
        <taxon>Pseudomonadati</taxon>
        <taxon>Pseudomonadota</taxon>
        <taxon>Betaproteobacteria</taxon>
        <taxon>Neisseriales</taxon>
        <taxon>Chromobacteriaceae</taxon>
        <taxon>Chromobacterium</taxon>
    </lineage>
</organism>
<name>A0A2K4MTZ1_9NEIS</name>
<dbReference type="RefSeq" id="WP_103316951.1">
    <property type="nucleotide sequence ID" value="NZ_PPTF01000006.1"/>
</dbReference>
<dbReference type="EMBL" id="PPTF01000006">
    <property type="protein sequence ID" value="POB00443.1"/>
    <property type="molecule type" value="Genomic_DNA"/>
</dbReference>
<comment type="caution">
    <text evidence="1">The sequence shown here is derived from an EMBL/GenBank/DDBJ whole genome shotgun (WGS) entry which is preliminary data.</text>
</comment>
<accession>A0A2K4MTZ1</accession>
<protein>
    <submittedName>
        <fullName evidence="1">Uncharacterized protein</fullName>
    </submittedName>
</protein>
<keyword evidence="2" id="KW-1185">Reference proteome</keyword>
<reference evidence="1 2" key="1">
    <citation type="submission" date="2018-01" db="EMBL/GenBank/DDBJ databases">
        <title>Genomic Sequence of Chromobacterium MWU13-2610 from wild cranberry bogs within the Cape Cod National Seashore.</title>
        <authorList>
            <person name="O'Hara-Hanley K."/>
            <person name="Soby S."/>
            <person name="Harrison A."/>
        </authorList>
    </citation>
    <scope>NUCLEOTIDE SEQUENCE [LARGE SCALE GENOMIC DNA]</scope>
    <source>
        <strain evidence="1 2">MWU13-2610</strain>
    </source>
</reference>
<evidence type="ECO:0000313" key="2">
    <source>
        <dbReference type="Proteomes" id="UP000236416"/>
    </source>
</evidence>